<evidence type="ECO:0000313" key="1">
    <source>
        <dbReference type="EMBL" id="CAG8902664.1"/>
    </source>
</evidence>
<gene>
    <name evidence="1" type="ORF">PEGY_LOCUS6863</name>
</gene>
<dbReference type="AlphaFoldDB" id="A0A9W4KK99"/>
<proteinExistence type="predicted"/>
<name>A0A9W4KK99_9EURO</name>
<keyword evidence="2" id="KW-1185">Reference proteome</keyword>
<protein>
    <submittedName>
        <fullName evidence="1">Uncharacterized protein</fullName>
    </submittedName>
</protein>
<dbReference type="OrthoDB" id="3582307at2759"/>
<sequence>MSSLGRTTLRWWFAMLNLPRQSHASWHRARLREELCERRLAERSWKKLSETSDVLFSIVRAQYDGFLIRNPSCLSGLKSSPIYMYMLAKYTSRWSFFKAAALFSNARHWNLVHEVVNPGKDHKLTEVASRHEINGKDFRRVSRQLRRIWPLFP</sequence>
<evidence type="ECO:0000313" key="2">
    <source>
        <dbReference type="Proteomes" id="UP001154252"/>
    </source>
</evidence>
<reference evidence="1" key="1">
    <citation type="submission" date="2021-07" db="EMBL/GenBank/DDBJ databases">
        <authorList>
            <person name="Branca A.L. A."/>
        </authorList>
    </citation>
    <scope>NUCLEOTIDE SEQUENCE</scope>
</reference>
<comment type="caution">
    <text evidence="1">The sequence shown here is derived from an EMBL/GenBank/DDBJ whole genome shotgun (WGS) entry which is preliminary data.</text>
</comment>
<accession>A0A9W4KK99</accession>
<dbReference type="EMBL" id="CAJVRC010000876">
    <property type="protein sequence ID" value="CAG8902664.1"/>
    <property type="molecule type" value="Genomic_DNA"/>
</dbReference>
<dbReference type="Proteomes" id="UP001154252">
    <property type="component" value="Unassembled WGS sequence"/>
</dbReference>
<organism evidence="1 2">
    <name type="scientific">Penicillium egyptiacum</name>
    <dbReference type="NCBI Taxonomy" id="1303716"/>
    <lineage>
        <taxon>Eukaryota</taxon>
        <taxon>Fungi</taxon>
        <taxon>Dikarya</taxon>
        <taxon>Ascomycota</taxon>
        <taxon>Pezizomycotina</taxon>
        <taxon>Eurotiomycetes</taxon>
        <taxon>Eurotiomycetidae</taxon>
        <taxon>Eurotiales</taxon>
        <taxon>Aspergillaceae</taxon>
        <taxon>Penicillium</taxon>
    </lineage>
</organism>